<feature type="transmembrane region" description="Helical" evidence="4">
    <location>
        <begin position="197"/>
        <end position="220"/>
    </location>
</feature>
<evidence type="ECO:0000256" key="2">
    <source>
        <dbReference type="ARBA" id="ARBA00006727"/>
    </source>
</evidence>
<feature type="transmembrane region" description="Helical" evidence="4">
    <location>
        <begin position="229"/>
        <end position="249"/>
    </location>
</feature>
<keyword evidence="4" id="KW-0812">Transmembrane</keyword>
<accession>A0AAN7T905</accession>
<feature type="transmembrane region" description="Helical" evidence="4">
    <location>
        <begin position="394"/>
        <end position="414"/>
    </location>
</feature>
<dbReference type="InterPro" id="IPR036259">
    <property type="entry name" value="MFS_trans_sf"/>
</dbReference>
<evidence type="ECO:0000256" key="3">
    <source>
        <dbReference type="SAM" id="MobiDB-lite"/>
    </source>
</evidence>
<feature type="compositionally biased region" description="Basic and acidic residues" evidence="3">
    <location>
        <begin position="23"/>
        <end position="46"/>
    </location>
</feature>
<dbReference type="InterPro" id="IPR011701">
    <property type="entry name" value="MFS"/>
</dbReference>
<evidence type="ECO:0000313" key="5">
    <source>
        <dbReference type="EMBL" id="KAK5107280.1"/>
    </source>
</evidence>
<dbReference type="InterPro" id="IPR050327">
    <property type="entry name" value="Proton-linked_MCT"/>
</dbReference>
<feature type="compositionally biased region" description="Polar residues" evidence="3">
    <location>
        <begin position="72"/>
        <end position="88"/>
    </location>
</feature>
<dbReference type="AlphaFoldDB" id="A0AAN7T905"/>
<dbReference type="Gene3D" id="1.20.1250.20">
    <property type="entry name" value="MFS general substrate transporter like domains"/>
    <property type="match status" value="2"/>
</dbReference>
<dbReference type="Pfam" id="PF07690">
    <property type="entry name" value="MFS_1"/>
    <property type="match status" value="1"/>
</dbReference>
<feature type="transmembrane region" description="Helical" evidence="4">
    <location>
        <begin position="370"/>
        <end position="388"/>
    </location>
</feature>
<protein>
    <recommendedName>
        <fullName evidence="7">Major facilitator superfamily (MFS) profile domain-containing protein</fullName>
    </recommendedName>
</protein>
<comment type="similarity">
    <text evidence="2">Belongs to the major facilitator superfamily. Monocarboxylate porter (TC 2.A.1.13) family.</text>
</comment>
<feature type="transmembrane region" description="Helical" evidence="4">
    <location>
        <begin position="261"/>
        <end position="281"/>
    </location>
</feature>
<reference evidence="5" key="1">
    <citation type="submission" date="2023-08" db="EMBL/GenBank/DDBJ databases">
        <title>Black Yeasts Isolated from many extreme environments.</title>
        <authorList>
            <person name="Coleine C."/>
            <person name="Stajich J.E."/>
            <person name="Selbmann L."/>
        </authorList>
    </citation>
    <scope>NUCLEOTIDE SEQUENCE</scope>
    <source>
        <strain evidence="5">CCFEE 5401</strain>
    </source>
</reference>
<keyword evidence="4" id="KW-0472">Membrane</keyword>
<evidence type="ECO:0000313" key="6">
    <source>
        <dbReference type="Proteomes" id="UP001310890"/>
    </source>
</evidence>
<feature type="transmembrane region" description="Helical" evidence="4">
    <location>
        <begin position="302"/>
        <end position="325"/>
    </location>
</feature>
<feature type="transmembrane region" description="Helical" evidence="4">
    <location>
        <begin position="143"/>
        <end position="161"/>
    </location>
</feature>
<dbReference type="SUPFAM" id="SSF103473">
    <property type="entry name" value="MFS general substrate transporter"/>
    <property type="match status" value="1"/>
</dbReference>
<dbReference type="GO" id="GO:0022857">
    <property type="term" value="F:transmembrane transporter activity"/>
    <property type="evidence" value="ECO:0007669"/>
    <property type="project" value="InterPro"/>
</dbReference>
<evidence type="ECO:0000256" key="1">
    <source>
        <dbReference type="ARBA" id="ARBA00004141"/>
    </source>
</evidence>
<evidence type="ECO:0008006" key="7">
    <source>
        <dbReference type="Google" id="ProtNLM"/>
    </source>
</evidence>
<proteinExistence type="inferred from homology"/>
<dbReference type="PANTHER" id="PTHR11360">
    <property type="entry name" value="MONOCARBOXYLATE TRANSPORTER"/>
    <property type="match status" value="1"/>
</dbReference>
<name>A0AAN7T905_9PEZI</name>
<feature type="transmembrane region" description="Helical" evidence="4">
    <location>
        <begin position="340"/>
        <end position="358"/>
    </location>
</feature>
<comment type="subcellular location">
    <subcellularLocation>
        <location evidence="1">Membrane</location>
        <topology evidence="1">Multi-pass membrane protein</topology>
    </subcellularLocation>
</comment>
<organism evidence="5 6">
    <name type="scientific">Meristemomyces frigidus</name>
    <dbReference type="NCBI Taxonomy" id="1508187"/>
    <lineage>
        <taxon>Eukaryota</taxon>
        <taxon>Fungi</taxon>
        <taxon>Dikarya</taxon>
        <taxon>Ascomycota</taxon>
        <taxon>Pezizomycotina</taxon>
        <taxon>Dothideomycetes</taxon>
        <taxon>Dothideomycetidae</taxon>
        <taxon>Mycosphaerellales</taxon>
        <taxon>Teratosphaeriaceae</taxon>
        <taxon>Meristemomyces</taxon>
    </lineage>
</organism>
<comment type="caution">
    <text evidence="5">The sequence shown here is derived from an EMBL/GenBank/DDBJ whole genome shotgun (WGS) entry which is preliminary data.</text>
</comment>
<feature type="region of interest" description="Disordered" evidence="3">
    <location>
        <begin position="1"/>
        <end position="103"/>
    </location>
</feature>
<dbReference type="Proteomes" id="UP001310890">
    <property type="component" value="Unassembled WGS sequence"/>
</dbReference>
<gene>
    <name evidence="5" type="ORF">LTR62_001409</name>
</gene>
<feature type="transmembrane region" description="Helical" evidence="4">
    <location>
        <begin position="110"/>
        <end position="131"/>
    </location>
</feature>
<dbReference type="GO" id="GO:0016020">
    <property type="term" value="C:membrane"/>
    <property type="evidence" value="ECO:0007669"/>
    <property type="project" value="UniProtKB-SubCell"/>
</dbReference>
<evidence type="ECO:0000256" key="4">
    <source>
        <dbReference type="SAM" id="Phobius"/>
    </source>
</evidence>
<sequence length="493" mass="53784">MHLNSFIAPDMALPGPAPIPSMDPEKLYQDDDLEKSETMANEHDSTADDDISSTSDPDTIEPRSPPDGKALNIQSNVLSHLPTTKSTTPPHPDPGPPPDGGKQAWTQAGLLHLTIFTTFGYITAFGTFQTYYETTLSVAPSTISWVGSVQIFLLFFIGTFSGRALDAGFFRPVYIAGCVMQLVGIFTTSVARSYWQLFLAQGLCMGIANGLQFCPTMALVSTYFAKRRAIALGVGALGSCTGGIVFPILVQQLLPRIGFGWTIRCIGFVMLGIDVVTVAFYRTRMPPRRTGPIIEWAAFRELPYVLFCGSAFFFFWGLYFAFFYVGSFGRNNLHMSYQDSINLLLCMVSMGFIFRLVPNYFADRLGALNVLLPWVFLCSIMMFAWIGVQTPTSLYAFAAIYGAGSAGIQSVWPATLASLTEDLSKAGIRMGMGFSLVSFACLTGPPLAGALIEAKDGDYLYALIWAGTSFLLGGMLLVAARVAKVGWRIRCRI</sequence>
<keyword evidence="4" id="KW-1133">Transmembrane helix</keyword>
<dbReference type="EMBL" id="JAVRRL010000129">
    <property type="protein sequence ID" value="KAK5107280.1"/>
    <property type="molecule type" value="Genomic_DNA"/>
</dbReference>
<feature type="transmembrane region" description="Helical" evidence="4">
    <location>
        <begin position="459"/>
        <end position="483"/>
    </location>
</feature>
<feature type="compositionally biased region" description="Pro residues" evidence="3">
    <location>
        <begin position="89"/>
        <end position="99"/>
    </location>
</feature>
<feature type="transmembrane region" description="Helical" evidence="4">
    <location>
        <begin position="173"/>
        <end position="191"/>
    </location>
</feature>
<feature type="transmembrane region" description="Helical" evidence="4">
    <location>
        <begin position="426"/>
        <end position="447"/>
    </location>
</feature>
<dbReference type="PANTHER" id="PTHR11360:SF130">
    <property type="entry name" value="MAJOR FACILITATOR SUPERFAMILY (MFS) PROFILE DOMAIN-CONTAINING PROTEIN-RELATED"/>
    <property type="match status" value="1"/>
</dbReference>